<keyword evidence="11" id="KW-1185">Reference proteome</keyword>
<dbReference type="AlphaFoldDB" id="A0A9Q0GRD4"/>
<dbReference type="PROSITE" id="PS00687">
    <property type="entry name" value="ALDEHYDE_DEHYDR_GLU"/>
    <property type="match status" value="1"/>
</dbReference>
<dbReference type="OrthoDB" id="440325at2759"/>
<dbReference type="SUPFAM" id="SSF53720">
    <property type="entry name" value="ALDH-like"/>
    <property type="match status" value="1"/>
</dbReference>
<feature type="active site" evidence="6 7">
    <location>
        <position position="223"/>
    </location>
</feature>
<dbReference type="PANTHER" id="PTHR43570">
    <property type="entry name" value="ALDEHYDE DEHYDROGENASE"/>
    <property type="match status" value="1"/>
</dbReference>
<evidence type="ECO:0000256" key="5">
    <source>
        <dbReference type="PIRNR" id="PIRNR036492"/>
    </source>
</evidence>
<accession>A0A9Q0GRD4</accession>
<feature type="active site" evidence="6">
    <location>
        <position position="258"/>
    </location>
</feature>
<dbReference type="PANTHER" id="PTHR43570:SF16">
    <property type="entry name" value="ALDEHYDE DEHYDROGENASE TYPE III, ISOFORM Q"/>
    <property type="match status" value="1"/>
</dbReference>
<dbReference type="GO" id="GO:0006081">
    <property type="term" value="P:aldehyde metabolic process"/>
    <property type="evidence" value="ECO:0007669"/>
    <property type="project" value="InterPro"/>
</dbReference>
<evidence type="ECO:0000313" key="10">
    <source>
        <dbReference type="EMBL" id="KAJ4952702.1"/>
    </source>
</evidence>
<dbReference type="InterPro" id="IPR016163">
    <property type="entry name" value="Ald_DH_C"/>
</dbReference>
<dbReference type="GO" id="GO:0004029">
    <property type="term" value="F:aldehyde dehydrogenase (NAD+) activity"/>
    <property type="evidence" value="ECO:0007669"/>
    <property type="project" value="UniProtKB-EC"/>
</dbReference>
<evidence type="ECO:0000256" key="6">
    <source>
        <dbReference type="PIRSR" id="PIRSR036492-1"/>
    </source>
</evidence>
<evidence type="ECO:0000313" key="11">
    <source>
        <dbReference type="Proteomes" id="UP001141806"/>
    </source>
</evidence>
<evidence type="ECO:0000256" key="4">
    <source>
        <dbReference type="ARBA" id="ARBA00049194"/>
    </source>
</evidence>
<dbReference type="GO" id="GO:0005737">
    <property type="term" value="C:cytoplasm"/>
    <property type="evidence" value="ECO:0007669"/>
    <property type="project" value="TreeGrafter"/>
</dbReference>
<comment type="catalytic activity">
    <reaction evidence="4">
        <text>an aldehyde + NAD(+) + H2O = a carboxylate + NADH + 2 H(+)</text>
        <dbReference type="Rhea" id="RHEA:16185"/>
        <dbReference type="ChEBI" id="CHEBI:15377"/>
        <dbReference type="ChEBI" id="CHEBI:15378"/>
        <dbReference type="ChEBI" id="CHEBI:17478"/>
        <dbReference type="ChEBI" id="CHEBI:29067"/>
        <dbReference type="ChEBI" id="CHEBI:57540"/>
        <dbReference type="ChEBI" id="CHEBI:57945"/>
        <dbReference type="EC" id="1.2.1.3"/>
    </reaction>
</comment>
<dbReference type="InterPro" id="IPR016162">
    <property type="entry name" value="Ald_DH_N"/>
</dbReference>
<evidence type="ECO:0000259" key="9">
    <source>
        <dbReference type="Pfam" id="PF00171"/>
    </source>
</evidence>
<dbReference type="Proteomes" id="UP001141806">
    <property type="component" value="Unassembled WGS sequence"/>
</dbReference>
<evidence type="ECO:0000256" key="3">
    <source>
        <dbReference type="ARBA" id="ARBA00023027"/>
    </source>
</evidence>
<dbReference type="Gene3D" id="3.40.605.10">
    <property type="entry name" value="Aldehyde Dehydrogenase, Chain A, domain 1"/>
    <property type="match status" value="1"/>
</dbReference>
<dbReference type="Gene3D" id="3.40.309.10">
    <property type="entry name" value="Aldehyde Dehydrogenase, Chain A, domain 2"/>
    <property type="match status" value="1"/>
</dbReference>
<evidence type="ECO:0000256" key="2">
    <source>
        <dbReference type="ARBA" id="ARBA00023002"/>
    </source>
</evidence>
<dbReference type="FunFam" id="3.40.309.10:FF:000003">
    <property type="entry name" value="Aldehyde dehydrogenase"/>
    <property type="match status" value="1"/>
</dbReference>
<dbReference type="GO" id="GO:0009737">
    <property type="term" value="P:response to abscisic acid"/>
    <property type="evidence" value="ECO:0007669"/>
    <property type="project" value="UniProtKB-ARBA"/>
</dbReference>
<dbReference type="PIRSF" id="PIRSF036492">
    <property type="entry name" value="ALDH"/>
    <property type="match status" value="1"/>
</dbReference>
<dbReference type="InterPro" id="IPR029510">
    <property type="entry name" value="Ald_DH_CS_GLU"/>
</dbReference>
<comment type="caution">
    <text evidence="10">The sequence shown here is derived from an EMBL/GenBank/DDBJ whole genome shotgun (WGS) entry which is preliminary data.</text>
</comment>
<dbReference type="InterPro" id="IPR016161">
    <property type="entry name" value="Ald_DH/histidinol_DH"/>
</dbReference>
<dbReference type="InterPro" id="IPR012394">
    <property type="entry name" value="Aldehyde_DH_NAD(P)"/>
</dbReference>
<dbReference type="FunFam" id="3.40.605.10:FF:000004">
    <property type="entry name" value="Aldehyde dehydrogenase"/>
    <property type="match status" value="1"/>
</dbReference>
<keyword evidence="3" id="KW-0520">NAD</keyword>
<evidence type="ECO:0000256" key="1">
    <source>
        <dbReference type="ARBA" id="ARBA00009986"/>
    </source>
</evidence>
<name>A0A9Q0GRD4_9MAGN</name>
<gene>
    <name evidence="10" type="ORF">NE237_029534</name>
</gene>
<keyword evidence="2 5" id="KW-0560">Oxidoreductase</keyword>
<organism evidence="10 11">
    <name type="scientific">Protea cynaroides</name>
    <dbReference type="NCBI Taxonomy" id="273540"/>
    <lineage>
        <taxon>Eukaryota</taxon>
        <taxon>Viridiplantae</taxon>
        <taxon>Streptophyta</taxon>
        <taxon>Embryophyta</taxon>
        <taxon>Tracheophyta</taxon>
        <taxon>Spermatophyta</taxon>
        <taxon>Magnoliopsida</taxon>
        <taxon>Proteales</taxon>
        <taxon>Proteaceae</taxon>
        <taxon>Protea</taxon>
    </lineage>
</organism>
<dbReference type="EMBL" id="JAMYWD010000012">
    <property type="protein sequence ID" value="KAJ4952702.1"/>
    <property type="molecule type" value="Genomic_DNA"/>
</dbReference>
<evidence type="ECO:0000256" key="7">
    <source>
        <dbReference type="PROSITE-ProRule" id="PRU10007"/>
    </source>
</evidence>
<reference evidence="10" key="1">
    <citation type="journal article" date="2023" name="Plant J.">
        <title>The genome of the king protea, Protea cynaroides.</title>
        <authorList>
            <person name="Chang J."/>
            <person name="Duong T.A."/>
            <person name="Schoeman C."/>
            <person name="Ma X."/>
            <person name="Roodt D."/>
            <person name="Barker N."/>
            <person name="Li Z."/>
            <person name="Van de Peer Y."/>
            <person name="Mizrachi E."/>
        </authorList>
    </citation>
    <scope>NUCLEOTIDE SEQUENCE</scope>
    <source>
        <tissue evidence="10">Young leaves</tissue>
    </source>
</reference>
<dbReference type="InterPro" id="IPR015590">
    <property type="entry name" value="Aldehyde_DH_dom"/>
</dbReference>
<proteinExistence type="inferred from homology"/>
<evidence type="ECO:0000256" key="8">
    <source>
        <dbReference type="RuleBase" id="RU003345"/>
    </source>
</evidence>
<comment type="similarity">
    <text evidence="1 5 8">Belongs to the aldehyde dehydrogenase family.</text>
</comment>
<protein>
    <recommendedName>
        <fullName evidence="5">Aldehyde dehydrogenase</fullName>
    </recommendedName>
</protein>
<dbReference type="Pfam" id="PF00171">
    <property type="entry name" value="Aldedh"/>
    <property type="match status" value="1"/>
</dbReference>
<sequence length="491" mass="54105">MANEKDLNKQRFDREAAASLVKELRTTFASGKTKSYEWRVAQLKGIARMVYEKENELVEVLHKDLSKPETESHVTEISMVKTACKHALKDLKKWMKPEKVNGSILTFPSSSEIVSEPLGVTLVIAPWNYPFLLAIDPVIGAIAAGNCVVLKPSEISPATSSFFMEFLKEYVDRSAIRVVEGAVDETSALLEQKWDKIFYTGNGKVGRIIMAAAAKHLTPVVLELGGKSPLVVDANINLQVAARRIVAGKWGSNNGQTCVSPDYIITTKTFAATLIDALKNTLEQFFGKDPLQSKDMSRIVNSNHFARLTRLLDEDNVSSKIIHGGERDEKRLYISPTILLDAPEDSQIMNEEIFGPLLPIVTVDKVEDSFDVINSRSKPLAAYIFTNDKRLEGEFVRTVSAGGILINDTIIHLANANLPFGGVGESGTGSYHGKFSFEAFSHKKAVLHRGFGGDAPMRYPPYTPAKQRLLKALLEGSIYGIILALIGWPRA</sequence>
<feature type="domain" description="Aldehyde dehydrogenase" evidence="9">
    <location>
        <begin position="11"/>
        <end position="446"/>
    </location>
</feature>